<reference evidence="2" key="1">
    <citation type="journal article" date="2023" name="Microb. Genom.">
        <title>Mesoterricola silvestris gen. nov., sp. nov., Mesoterricola sediminis sp. nov., Geothrix oryzae sp. nov., Geothrix edaphica sp. nov., Geothrix rubra sp. nov., and Geothrix limicola sp. nov., six novel members of Acidobacteriota isolated from soils.</title>
        <authorList>
            <person name="Weisberg A.J."/>
            <person name="Pearce E."/>
            <person name="Kramer C.G."/>
            <person name="Chang J.H."/>
            <person name="Clarke C.R."/>
        </authorList>
    </citation>
    <scope>NUCLEOTIDE SEQUENCE</scope>
    <source>
        <strain evidence="2">ND06-05F</strain>
    </source>
</reference>
<name>A0AAJ2PUY2_9ACTN</name>
<comment type="caution">
    <text evidence="2">The sequence shown here is derived from an EMBL/GenBank/DDBJ whole genome shotgun (WGS) entry which is preliminary data.</text>
</comment>
<dbReference type="PROSITE" id="PS50878">
    <property type="entry name" value="RT_POL"/>
    <property type="match status" value="1"/>
</dbReference>
<keyword evidence="2" id="KW-0695">RNA-directed DNA polymerase</keyword>
<dbReference type="InterPro" id="IPR043502">
    <property type="entry name" value="DNA/RNA_pol_sf"/>
</dbReference>
<protein>
    <submittedName>
        <fullName evidence="2">Reverse transcriptase domain-containing protein</fullName>
    </submittedName>
</protein>
<dbReference type="RefSeq" id="WP_319695787.1">
    <property type="nucleotide sequence ID" value="NZ_JARAWN010000242.1"/>
</dbReference>
<evidence type="ECO:0000259" key="1">
    <source>
        <dbReference type="PROSITE" id="PS50878"/>
    </source>
</evidence>
<accession>A0AAJ2PUY2</accession>
<dbReference type="InterPro" id="IPR000477">
    <property type="entry name" value="RT_dom"/>
</dbReference>
<dbReference type="Pfam" id="PF00078">
    <property type="entry name" value="RVT_1"/>
    <property type="match status" value="1"/>
</dbReference>
<sequence>MAYRIDTTTVAKKLNEVKLEHLPNLIIDKCLSGCAKELSATADMILSGIMTLPHETLAMPKKKFEPRPVTVASTAARVAYTALVNSISDSLGPESRRDDNWQKHESFTARNESNYIVEFDIVSFYEYVDHEILSQQLLTHTLNPEAVHALHNTLRSVSQSGRGLPQLMSASDHLSDVYIGPLERRLARDGYTTVRYADDFKTACPDWETANAIVERAAEYARELGLVLSSEKTVIKKRSTIMAEEEIKARFINRYHDTAQSTRLVESFLWRRYGDFFREAETLEDEAAMKPTMWRLVHDWHRVVSEVAPEDSFRADVLYRPLLGQALGTLVEYDERLPDELLHDIVFKHPLFLVPVCEYLSTRAVSLKQPEDPWETLRVLAVMGRQSPWAKLWLLETVAETDAYKSNSPGYMPVMRWVDQQVKDRHEVVRAQAAWAASCHERLSEETLTSLYTHASPLSQHALAACMGIQKGFGRGIMQSVQQDGPLNRKALEWAQKEKTSTT</sequence>
<dbReference type="SUPFAM" id="SSF56672">
    <property type="entry name" value="DNA/RNA polymerases"/>
    <property type="match status" value="1"/>
</dbReference>
<gene>
    <name evidence="2" type="ORF">PV367_29965</name>
</gene>
<dbReference type="GO" id="GO:0003964">
    <property type="term" value="F:RNA-directed DNA polymerase activity"/>
    <property type="evidence" value="ECO:0007669"/>
    <property type="project" value="UniProtKB-KW"/>
</dbReference>
<evidence type="ECO:0000313" key="3">
    <source>
        <dbReference type="Proteomes" id="UP001273589"/>
    </source>
</evidence>
<organism evidence="2 3">
    <name type="scientific">Streptomyces europaeiscabiei</name>
    <dbReference type="NCBI Taxonomy" id="146819"/>
    <lineage>
        <taxon>Bacteria</taxon>
        <taxon>Bacillati</taxon>
        <taxon>Actinomycetota</taxon>
        <taxon>Actinomycetes</taxon>
        <taxon>Kitasatosporales</taxon>
        <taxon>Streptomycetaceae</taxon>
        <taxon>Streptomyces</taxon>
    </lineage>
</organism>
<keyword evidence="2" id="KW-0548">Nucleotidyltransferase</keyword>
<evidence type="ECO:0000313" key="2">
    <source>
        <dbReference type="EMBL" id="MDX3133915.1"/>
    </source>
</evidence>
<dbReference type="AlphaFoldDB" id="A0AAJ2PUY2"/>
<dbReference type="EMBL" id="JARAWN010000242">
    <property type="protein sequence ID" value="MDX3133915.1"/>
    <property type="molecule type" value="Genomic_DNA"/>
</dbReference>
<feature type="domain" description="Reverse transcriptase" evidence="1">
    <location>
        <begin position="1"/>
        <end position="256"/>
    </location>
</feature>
<keyword evidence="2" id="KW-0808">Transferase</keyword>
<dbReference type="Proteomes" id="UP001273589">
    <property type="component" value="Unassembled WGS sequence"/>
</dbReference>
<proteinExistence type="predicted"/>